<sequence>MGIADLPAELLFEVASHLDQSEGPEQARLALTCRWFYTTLMRGVAEYQSRQFEVLLQRAVITPSLQASPLSAVQLDKDSANLKLFERPFSDLVVHATHLDAADTRSLRYIICQSKHLQSVEIAIIQPLRDHRHLAAVMGTCFGKTGLHLRITGSFSGDQSPFSFQFHSNGQSIQIASHPTEGIHAVSRTGIWPNFRYFFRRFLALFPAALPSTPISGESPLAAPTPTVTFTVTQRKPKFHISSLPTPQLESLHLDGALSLLQSVYPVTLKALNSQMTSLTLQRISFSIFDWNQILPSISLPVLKTFTLIGDLTIAFPDLLMFFERHQSIEHLYMTDKNLIGMAKMPLHSILPNLNTLGANSEYLTPFLQYKRLGHLPALRYIHISSIKTPNGPSMTRYPYPCDDLYPVYELMSDPHFSDLWVTIDALRPSGLMDWILFSKFANRDGNSFVHLAGVKVLTVKSQDMSISVEATQKLEEWKDSAGNPGGISQPHQDNKAMDSISVMENLIWVKCAQLETLQLGV</sequence>
<protein>
    <recommendedName>
        <fullName evidence="1">F-box domain-containing protein</fullName>
    </recommendedName>
</protein>
<organism evidence="2">
    <name type="scientific">Psilocybe cubensis</name>
    <name type="common">Psychedelic mushroom</name>
    <name type="synonym">Stropharia cubensis</name>
    <dbReference type="NCBI Taxonomy" id="181762"/>
    <lineage>
        <taxon>Eukaryota</taxon>
        <taxon>Fungi</taxon>
        <taxon>Dikarya</taxon>
        <taxon>Basidiomycota</taxon>
        <taxon>Agaricomycotina</taxon>
        <taxon>Agaricomycetes</taxon>
        <taxon>Agaricomycetidae</taxon>
        <taxon>Agaricales</taxon>
        <taxon>Agaricineae</taxon>
        <taxon>Strophariaceae</taxon>
        <taxon>Psilocybe</taxon>
    </lineage>
</organism>
<dbReference type="PROSITE" id="PS50181">
    <property type="entry name" value="FBOX"/>
    <property type="match status" value="1"/>
</dbReference>
<evidence type="ECO:0000259" key="1">
    <source>
        <dbReference type="PROSITE" id="PS50181"/>
    </source>
</evidence>
<dbReference type="OrthoDB" id="3071324at2759"/>
<gene>
    <name evidence="2" type="ORF">JR316_009249</name>
</gene>
<dbReference type="InterPro" id="IPR001810">
    <property type="entry name" value="F-box_dom"/>
</dbReference>
<comment type="caution">
    <text evidence="2">The sequence shown here is derived from an EMBL/GenBank/DDBJ whole genome shotgun (WGS) entry which is preliminary data.</text>
</comment>
<reference evidence="2" key="1">
    <citation type="submission" date="2021-02" db="EMBL/GenBank/DDBJ databases">
        <title>Psilocybe cubensis genome.</title>
        <authorList>
            <person name="Mckernan K.J."/>
            <person name="Crawford S."/>
            <person name="Trippe A."/>
            <person name="Kane L.T."/>
            <person name="Mclaughlin S."/>
        </authorList>
    </citation>
    <scope>NUCLEOTIDE SEQUENCE [LARGE SCALE GENOMIC DNA]</scope>
    <source>
        <strain evidence="2">MGC-MH-2018</strain>
    </source>
</reference>
<dbReference type="EMBL" id="JAFIQS010000009">
    <property type="protein sequence ID" value="KAG5165666.1"/>
    <property type="molecule type" value="Genomic_DNA"/>
</dbReference>
<accession>A0A8H8CHH0</accession>
<dbReference type="CDD" id="cd09917">
    <property type="entry name" value="F-box_SF"/>
    <property type="match status" value="1"/>
</dbReference>
<evidence type="ECO:0000313" key="2">
    <source>
        <dbReference type="EMBL" id="KAG5165666.1"/>
    </source>
</evidence>
<dbReference type="SUPFAM" id="SSF52047">
    <property type="entry name" value="RNI-like"/>
    <property type="match status" value="1"/>
</dbReference>
<dbReference type="AlphaFoldDB" id="A0A8H8CHH0"/>
<name>A0A8H8CHH0_PSICU</name>
<feature type="domain" description="F-box" evidence="1">
    <location>
        <begin position="1"/>
        <end position="50"/>
    </location>
</feature>
<proteinExistence type="predicted"/>